<proteinExistence type="predicted"/>
<protein>
    <submittedName>
        <fullName evidence="1">Uncharacterized protein</fullName>
    </submittedName>
</protein>
<dbReference type="EMBL" id="JAHSTU010000014">
    <property type="protein sequence ID" value="MBV4524338.1"/>
    <property type="molecule type" value="Genomic_DNA"/>
</dbReference>
<comment type="caution">
    <text evidence="1">The sequence shown here is derived from an EMBL/GenBank/DDBJ whole genome shotgun (WGS) entry which is preliminary data.</text>
</comment>
<reference evidence="1" key="1">
    <citation type="submission" date="2021-06" db="EMBL/GenBank/DDBJ databases">
        <title>Updating the genus Pseudomonas: Description of 43 new species and partition of the Pseudomonas putida group.</title>
        <authorList>
            <person name="Girard L."/>
            <person name="Lood C."/>
            <person name="Vandamme P."/>
            <person name="Rokni-Zadeh H."/>
            <person name="Van Noort V."/>
            <person name="Hofte M."/>
            <person name="Lavigne R."/>
            <person name="De Mot R."/>
        </authorList>
    </citation>
    <scope>NUCLEOTIDE SEQUENCE</scope>
    <source>
        <strain evidence="1">SWRI74</strain>
    </source>
</reference>
<gene>
    <name evidence="1" type="ORF">KVG88_30150</name>
</gene>
<dbReference type="RefSeq" id="WP_217873541.1">
    <property type="nucleotide sequence ID" value="NZ_JAHSTU010000014.1"/>
</dbReference>
<evidence type="ECO:0000313" key="2">
    <source>
        <dbReference type="Proteomes" id="UP001049200"/>
    </source>
</evidence>
<evidence type="ECO:0000313" key="1">
    <source>
        <dbReference type="EMBL" id="MBV4524338.1"/>
    </source>
</evidence>
<sequence>MSDATREQVIQWCKDKGCDFVTPVFPPPDGWMWGQEGVGLVLTPIFTTTDQGDELTMSEVQRHAPAKGTVFSIEYRKIGYSLSDGMRPDPKWGKKGFTVKSEDMGTEDIHKIVAAAQYPEAIPKGYRLFSVRNIATGEQVQP</sequence>
<keyword evidence="2" id="KW-1185">Reference proteome</keyword>
<dbReference type="Proteomes" id="UP001049200">
    <property type="component" value="Unassembled WGS sequence"/>
</dbReference>
<accession>A0ABS6QZL7</accession>
<organism evidence="1 2">
    <name type="scientific">Pseudomonas azerbaijanoccidentalis</name>
    <dbReference type="NCBI Taxonomy" id="2842347"/>
    <lineage>
        <taxon>Bacteria</taxon>
        <taxon>Pseudomonadati</taxon>
        <taxon>Pseudomonadota</taxon>
        <taxon>Gammaproteobacteria</taxon>
        <taxon>Pseudomonadales</taxon>
        <taxon>Pseudomonadaceae</taxon>
        <taxon>Pseudomonas</taxon>
    </lineage>
</organism>
<name>A0ABS6QZL7_9PSED</name>